<feature type="domain" description="Signal transduction histidine kinase internal region" evidence="2">
    <location>
        <begin position="162"/>
        <end position="221"/>
    </location>
</feature>
<proteinExistence type="predicted"/>
<keyword evidence="1" id="KW-0812">Transmembrane</keyword>
<gene>
    <name evidence="3" type="ORF">FHS59_001463</name>
</gene>
<feature type="transmembrane region" description="Helical" evidence="1">
    <location>
        <begin position="75"/>
        <end position="97"/>
    </location>
</feature>
<dbReference type="AlphaFoldDB" id="A0A841MTA2"/>
<reference evidence="3 4" key="1">
    <citation type="submission" date="2020-08" db="EMBL/GenBank/DDBJ databases">
        <title>Genomic Encyclopedia of Type Strains, Phase IV (KMG-IV): sequencing the most valuable type-strain genomes for metagenomic binning, comparative biology and taxonomic classification.</title>
        <authorList>
            <person name="Goeker M."/>
        </authorList>
    </citation>
    <scope>NUCLEOTIDE SEQUENCE [LARGE SCALE GENOMIC DNA]</scope>
    <source>
        <strain evidence="3 4">DSM 102044</strain>
    </source>
</reference>
<protein>
    <recommendedName>
        <fullName evidence="2">Signal transduction histidine kinase internal region domain-containing protein</fullName>
    </recommendedName>
</protein>
<dbReference type="RefSeq" id="WP_184494410.1">
    <property type="nucleotide sequence ID" value="NZ_JACIJO010000001.1"/>
</dbReference>
<comment type="caution">
    <text evidence="3">The sequence shown here is derived from an EMBL/GenBank/DDBJ whole genome shotgun (WGS) entry which is preliminary data.</text>
</comment>
<accession>A0A841MTA2</accession>
<evidence type="ECO:0000256" key="1">
    <source>
        <dbReference type="SAM" id="Phobius"/>
    </source>
</evidence>
<dbReference type="Proteomes" id="UP000588604">
    <property type="component" value="Unassembled WGS sequence"/>
</dbReference>
<dbReference type="GO" id="GO:0016020">
    <property type="term" value="C:membrane"/>
    <property type="evidence" value="ECO:0007669"/>
    <property type="project" value="InterPro"/>
</dbReference>
<keyword evidence="1" id="KW-0472">Membrane</keyword>
<evidence type="ECO:0000313" key="4">
    <source>
        <dbReference type="Proteomes" id="UP000588604"/>
    </source>
</evidence>
<sequence length="345" mass="39642">MTRLLLPLGVGALVYLCVLLAFDTVGTALEDFFTRELIFCIASSYLILEGNRLLINLFESKLTSSSGFKKQVIRLVILTGAGSLLLTSGMLISYFSWFENMSDPMVYSTELQIFNGLFLFVSLMYQGHYVGYYYIHNKFQQELELEKVEKEVLEKNKDLFHYMMNPEFLLVGLESIVIRIKEDDLIMADEGILLLADIYRHSLKNQEELVLLKEELQAMQSTQNFFKQFVGKNIKLSQLPESKDLLIVPRTLTKILEAIAYSQLSSASLPLPLNFELSDNDLIIKFDTNYSLTNNELLIDTLKVIKSQYGWLNGKLHWQDLNVFSIYIPLERQFNSQPPVQPAIQ</sequence>
<organism evidence="3 4">
    <name type="scientific">Algoriphagus iocasae</name>
    <dbReference type="NCBI Taxonomy" id="1836499"/>
    <lineage>
        <taxon>Bacteria</taxon>
        <taxon>Pseudomonadati</taxon>
        <taxon>Bacteroidota</taxon>
        <taxon>Cytophagia</taxon>
        <taxon>Cytophagales</taxon>
        <taxon>Cyclobacteriaceae</taxon>
        <taxon>Algoriphagus</taxon>
    </lineage>
</organism>
<evidence type="ECO:0000259" key="2">
    <source>
        <dbReference type="Pfam" id="PF06580"/>
    </source>
</evidence>
<feature type="transmembrane region" description="Helical" evidence="1">
    <location>
        <begin position="37"/>
        <end position="55"/>
    </location>
</feature>
<dbReference type="Pfam" id="PF06580">
    <property type="entry name" value="His_kinase"/>
    <property type="match status" value="1"/>
</dbReference>
<evidence type="ECO:0000313" key="3">
    <source>
        <dbReference type="EMBL" id="MBB6325848.1"/>
    </source>
</evidence>
<dbReference type="GO" id="GO:0000155">
    <property type="term" value="F:phosphorelay sensor kinase activity"/>
    <property type="evidence" value="ECO:0007669"/>
    <property type="project" value="InterPro"/>
</dbReference>
<feature type="transmembrane region" description="Helical" evidence="1">
    <location>
        <begin position="117"/>
        <end position="135"/>
    </location>
</feature>
<keyword evidence="4" id="KW-1185">Reference proteome</keyword>
<keyword evidence="1" id="KW-1133">Transmembrane helix</keyword>
<dbReference type="InterPro" id="IPR010559">
    <property type="entry name" value="Sig_transdc_His_kin_internal"/>
</dbReference>
<dbReference type="EMBL" id="JACIJO010000001">
    <property type="protein sequence ID" value="MBB6325848.1"/>
    <property type="molecule type" value="Genomic_DNA"/>
</dbReference>
<name>A0A841MTA2_9BACT</name>